<sequence>MFHLILKHRKKIFLILPCCLLVILISFLSGNAFWSSLHAESSDRQFRTFTRSLFQTEVSANTISLHYTLRSPSDYGIADIPATYGSLSSDPVAAKASVRNVLSSLQEFDPDTLSSENALTFKILDTYLKNASTGTDYLLYQEPLGPVSGIHTQLPVLLSEYSFYDTQDVETYLALLKETPSYFDSVIRFEQKKAASGLFMPDYQADSVLDTCQSFIDMGKENYLVSTFNERIASLDLLPENKKDSFQKENMKLVTEEIYPAYQNLITAIKSLKGKGMNEQGLSHFPYGKKYYEYLVRQTTGCNESISRLRLMTRAQILEDLSAMQKVLFPADAALTQASVLEQTSPDSMLDDLRSKITDTFPEIPDVDFQVKYVPESMQDYLSPAFYMIPAIDNLTENVIYVNNGQTASGLNLYTTLAHEGYPGHLYQTVYFSASEPDPIRSILDFGGYVEGWATYAEMMSYYLAPLPKTEASLLQKNSSVILGLYALADMGIHYDGWSVTDTVRFFSDYGINDPNAVQSVYKLIIGSPANYLKYYIGYLKFYELKKEMADALGNQFSQKEFHRAVLDVGPAPFEIVYDEVEKNLLD</sequence>
<dbReference type="InterPro" id="IPR010281">
    <property type="entry name" value="DUF885"/>
</dbReference>
<evidence type="ECO:0000313" key="1">
    <source>
        <dbReference type="EMBL" id="CUM76399.1"/>
    </source>
</evidence>
<protein>
    <submittedName>
        <fullName evidence="1">Bacterial protein of uncharacterized function (DUF885)</fullName>
    </submittedName>
</protein>
<dbReference type="Proteomes" id="UP000095727">
    <property type="component" value="Unassembled WGS sequence"/>
</dbReference>
<gene>
    <name evidence="1" type="ORF">ERS852574_00558</name>
</gene>
<dbReference type="RefSeq" id="WP_055155731.1">
    <property type="nucleotide sequence ID" value="NZ_CYXR01000003.1"/>
</dbReference>
<dbReference type="AlphaFoldDB" id="A0A173RFI2"/>
<accession>A0A173RFI2</accession>
<dbReference type="PANTHER" id="PTHR33361">
    <property type="entry name" value="GLR0591 PROTEIN"/>
    <property type="match status" value="1"/>
</dbReference>
<name>A0A173RFI2_9FIRM</name>
<dbReference type="Pfam" id="PF05960">
    <property type="entry name" value="DUF885"/>
    <property type="match status" value="1"/>
</dbReference>
<dbReference type="EMBL" id="CYXR01000003">
    <property type="protein sequence ID" value="CUM76399.1"/>
    <property type="molecule type" value="Genomic_DNA"/>
</dbReference>
<evidence type="ECO:0000313" key="2">
    <source>
        <dbReference type="Proteomes" id="UP000095727"/>
    </source>
</evidence>
<reference evidence="1 2" key="1">
    <citation type="submission" date="2015-09" db="EMBL/GenBank/DDBJ databases">
        <authorList>
            <consortium name="Pathogen Informatics"/>
        </authorList>
    </citation>
    <scope>NUCLEOTIDE SEQUENCE [LARGE SCALE GENOMIC DNA]</scope>
    <source>
        <strain evidence="1 2">2789STDY5834962</strain>
    </source>
</reference>
<organism evidence="1 2">
    <name type="scientific">Coprococcus comes</name>
    <dbReference type="NCBI Taxonomy" id="410072"/>
    <lineage>
        <taxon>Bacteria</taxon>
        <taxon>Bacillati</taxon>
        <taxon>Bacillota</taxon>
        <taxon>Clostridia</taxon>
        <taxon>Lachnospirales</taxon>
        <taxon>Lachnospiraceae</taxon>
        <taxon>Coprococcus</taxon>
    </lineage>
</organism>
<proteinExistence type="predicted"/>
<dbReference type="PANTHER" id="PTHR33361:SF2">
    <property type="entry name" value="DUF885 DOMAIN-CONTAINING PROTEIN"/>
    <property type="match status" value="1"/>
</dbReference>